<dbReference type="SUPFAM" id="SSF51735">
    <property type="entry name" value="NAD(P)-binding Rossmann-fold domains"/>
    <property type="match status" value="1"/>
</dbReference>
<proteinExistence type="predicted"/>
<evidence type="ECO:0000259" key="1">
    <source>
        <dbReference type="Pfam" id="PF01370"/>
    </source>
</evidence>
<dbReference type="Gene3D" id="3.40.50.720">
    <property type="entry name" value="NAD(P)-binding Rossmann-like Domain"/>
    <property type="match status" value="1"/>
</dbReference>
<dbReference type="PANTHER" id="PTHR43245">
    <property type="entry name" value="BIFUNCTIONAL POLYMYXIN RESISTANCE PROTEIN ARNA"/>
    <property type="match status" value="1"/>
</dbReference>
<dbReference type="KEGG" id="ial:IALB_1689"/>
<sequence>MKDKQVAVVTGGTGFVGSHLVDLLLNKGYEVRCITRRSSDLKWLKGKDVQIFDCGLYNKDALKDVMKDSDYVFHVAGVVKSKTKEGYFKGNVDTTKTLIEAALESGANLKRFLVVSSQTVTGPSYDGKPVNEETECRPITTYGKSKLEEEKLVLSYKDKLPITICRAPAVYGERDTEIFIYFKTFSKGLTTTIGFNEKKLSLIHVLDLVYGFYLAATNDIAVGNIYFISSEEFYTWPQINDITSKIIGRKPIVIKVPHFMVYTIAAVAQFAAMFSSKPATLNIEKAKDITQRYWICDTSKAVKELGYHQNISIEDGIKRTVEWYKKMKWI</sequence>
<dbReference type="eggNOG" id="COG0451">
    <property type="taxonomic scope" value="Bacteria"/>
</dbReference>
<dbReference type="STRING" id="945713.IALB_1689"/>
<gene>
    <name evidence="2" type="ordered locus">IALB_1689</name>
</gene>
<keyword evidence="3" id="KW-1185">Reference proteome</keyword>
<dbReference type="RefSeq" id="WP_014560550.1">
    <property type="nucleotide sequence ID" value="NC_017464.1"/>
</dbReference>
<accession>I0AK90</accession>
<evidence type="ECO:0000313" key="2">
    <source>
        <dbReference type="EMBL" id="AFH49397.1"/>
    </source>
</evidence>
<dbReference type="Pfam" id="PF01370">
    <property type="entry name" value="Epimerase"/>
    <property type="match status" value="1"/>
</dbReference>
<dbReference type="InterPro" id="IPR001509">
    <property type="entry name" value="Epimerase_deHydtase"/>
</dbReference>
<feature type="domain" description="NAD-dependent epimerase/dehydratase" evidence="1">
    <location>
        <begin position="8"/>
        <end position="226"/>
    </location>
</feature>
<protein>
    <submittedName>
        <fullName evidence="2">Putative nucleoside-diphosphate sugar epimerase</fullName>
    </submittedName>
</protein>
<evidence type="ECO:0000313" key="3">
    <source>
        <dbReference type="Proteomes" id="UP000007394"/>
    </source>
</evidence>
<name>I0AK90_IGNAJ</name>
<dbReference type="InterPro" id="IPR050177">
    <property type="entry name" value="Lipid_A_modif_metabolic_enz"/>
</dbReference>
<dbReference type="OrthoDB" id="1490291at2"/>
<dbReference type="InterPro" id="IPR036291">
    <property type="entry name" value="NAD(P)-bd_dom_sf"/>
</dbReference>
<reference evidence="2 3" key="1">
    <citation type="journal article" date="2012" name="Front. Microbiol.">
        <title>Complete genome of Ignavibacterium album, a metabolically versatile, flagellated, facultative anaerobe from the phylum Chlorobi.</title>
        <authorList>
            <person name="Liu Z."/>
            <person name="Frigaard N.-U."/>
            <person name="Vogl K."/>
            <person name="Iino T."/>
            <person name="Ohkuma M."/>
            <person name="Overmann J."/>
            <person name="Bryant D.A."/>
        </authorList>
    </citation>
    <scope>NUCLEOTIDE SEQUENCE [LARGE SCALE GENOMIC DNA]</scope>
    <source>
        <strain evidence="3">DSM 19864 / JCM 16511 / NBRC 101810 / Mat9-16</strain>
    </source>
</reference>
<dbReference type="Proteomes" id="UP000007394">
    <property type="component" value="Chromosome"/>
</dbReference>
<organism evidence="2 3">
    <name type="scientific">Ignavibacterium album (strain DSM 19864 / JCM 16511 / NBRC 101810 / Mat9-16)</name>
    <dbReference type="NCBI Taxonomy" id="945713"/>
    <lineage>
        <taxon>Bacteria</taxon>
        <taxon>Pseudomonadati</taxon>
        <taxon>Ignavibacteriota</taxon>
        <taxon>Ignavibacteria</taxon>
        <taxon>Ignavibacteriales</taxon>
        <taxon>Ignavibacteriaceae</taxon>
        <taxon>Ignavibacterium</taxon>
    </lineage>
</organism>
<dbReference type="HOGENOM" id="CLU_007383_6_1_10"/>
<dbReference type="AlphaFoldDB" id="I0AK90"/>
<dbReference type="EMBL" id="CP003418">
    <property type="protein sequence ID" value="AFH49397.1"/>
    <property type="molecule type" value="Genomic_DNA"/>
</dbReference>